<gene>
    <name evidence="2" type="ORF">GCM10007301_05470</name>
</gene>
<evidence type="ECO:0000313" key="2">
    <source>
        <dbReference type="EMBL" id="GGF49136.1"/>
    </source>
</evidence>
<dbReference type="AlphaFoldDB" id="A0A917F560"/>
<reference evidence="2" key="1">
    <citation type="journal article" date="2014" name="Int. J. Syst. Evol. Microbiol.">
        <title>Complete genome sequence of Corynebacterium casei LMG S-19264T (=DSM 44701T), isolated from a smear-ripened cheese.</title>
        <authorList>
            <consortium name="US DOE Joint Genome Institute (JGI-PGF)"/>
            <person name="Walter F."/>
            <person name="Albersmeier A."/>
            <person name="Kalinowski J."/>
            <person name="Ruckert C."/>
        </authorList>
    </citation>
    <scope>NUCLEOTIDE SEQUENCE</scope>
    <source>
        <strain evidence="2">CCM 7897</strain>
    </source>
</reference>
<evidence type="ECO:0000256" key="1">
    <source>
        <dbReference type="SAM" id="MobiDB-lite"/>
    </source>
</evidence>
<organism evidence="2 3">
    <name type="scientific">Azorhizobium oxalatiphilum</name>
    <dbReference type="NCBI Taxonomy" id="980631"/>
    <lineage>
        <taxon>Bacteria</taxon>
        <taxon>Pseudomonadati</taxon>
        <taxon>Pseudomonadota</taxon>
        <taxon>Alphaproteobacteria</taxon>
        <taxon>Hyphomicrobiales</taxon>
        <taxon>Xanthobacteraceae</taxon>
        <taxon>Azorhizobium</taxon>
    </lineage>
</organism>
<accession>A0A917F560</accession>
<evidence type="ECO:0000313" key="3">
    <source>
        <dbReference type="Proteomes" id="UP000606044"/>
    </source>
</evidence>
<sequence>MAAEAVYGRPLAEWQATGTASVAYPQQQGRVLRVPDVDAVLCSSPPPESDQWGTCSLSVSRRTGVLIGFDRGYDPERLSVVFELQPGNYYGVLGIARGDPRLWGPNTGPGEPEDGESYTGPVRGRLSADVDGRPYWVGCWRYRDRSPFPYGCTLAMDLGRNGSAYADFETEEPEGDGVYAPDRTEMDRLARMISAIRASFDGKD</sequence>
<dbReference type="EMBL" id="BMCT01000001">
    <property type="protein sequence ID" value="GGF49136.1"/>
    <property type="molecule type" value="Genomic_DNA"/>
</dbReference>
<feature type="region of interest" description="Disordered" evidence="1">
    <location>
        <begin position="103"/>
        <end position="124"/>
    </location>
</feature>
<protein>
    <submittedName>
        <fullName evidence="2">Uncharacterized protein</fullName>
    </submittedName>
</protein>
<name>A0A917F560_9HYPH</name>
<proteinExistence type="predicted"/>
<keyword evidence="3" id="KW-1185">Reference proteome</keyword>
<comment type="caution">
    <text evidence="2">The sequence shown here is derived from an EMBL/GenBank/DDBJ whole genome shotgun (WGS) entry which is preliminary data.</text>
</comment>
<dbReference type="Proteomes" id="UP000606044">
    <property type="component" value="Unassembled WGS sequence"/>
</dbReference>
<reference evidence="2" key="2">
    <citation type="submission" date="2020-09" db="EMBL/GenBank/DDBJ databases">
        <authorList>
            <person name="Sun Q."/>
            <person name="Sedlacek I."/>
        </authorList>
    </citation>
    <scope>NUCLEOTIDE SEQUENCE</scope>
    <source>
        <strain evidence="2">CCM 7897</strain>
    </source>
</reference>